<dbReference type="Proteomes" id="UP001592531">
    <property type="component" value="Unassembled WGS sequence"/>
</dbReference>
<dbReference type="Pfam" id="PF03476">
    <property type="entry name" value="MOSC_N"/>
    <property type="match status" value="1"/>
</dbReference>
<dbReference type="InterPro" id="IPR005302">
    <property type="entry name" value="MoCF_Sase_C"/>
</dbReference>
<evidence type="ECO:0000313" key="3">
    <source>
        <dbReference type="Proteomes" id="UP001592531"/>
    </source>
</evidence>
<evidence type="ECO:0000313" key="2">
    <source>
        <dbReference type="EMBL" id="MFC1421186.1"/>
    </source>
</evidence>
<dbReference type="InterPro" id="IPR005303">
    <property type="entry name" value="MOCOS_middle"/>
</dbReference>
<dbReference type="PANTHER" id="PTHR14237">
    <property type="entry name" value="MOLYBDOPTERIN COFACTOR SULFURASE MOSC"/>
    <property type="match status" value="1"/>
</dbReference>
<proteinExistence type="predicted"/>
<dbReference type="PROSITE" id="PS51340">
    <property type="entry name" value="MOSC"/>
    <property type="match status" value="1"/>
</dbReference>
<gene>
    <name evidence="2" type="ORF">ACEZDE_31765</name>
</gene>
<dbReference type="RefSeq" id="WP_380543917.1">
    <property type="nucleotide sequence ID" value="NZ_JBHFAB010000035.1"/>
</dbReference>
<evidence type="ECO:0000259" key="1">
    <source>
        <dbReference type="PROSITE" id="PS51340"/>
    </source>
</evidence>
<feature type="domain" description="MOSC" evidence="1">
    <location>
        <begin position="117"/>
        <end position="268"/>
    </location>
</feature>
<dbReference type="EMBL" id="JBHFAB010000035">
    <property type="protein sequence ID" value="MFC1421186.1"/>
    <property type="molecule type" value="Genomic_DNA"/>
</dbReference>
<name>A0ABV6W5D8_9ACTN</name>
<organism evidence="2 3">
    <name type="scientific">Streptacidiphilus cavernicola</name>
    <dbReference type="NCBI Taxonomy" id="3342716"/>
    <lineage>
        <taxon>Bacteria</taxon>
        <taxon>Bacillati</taxon>
        <taxon>Actinomycetota</taxon>
        <taxon>Actinomycetes</taxon>
        <taxon>Kitasatosporales</taxon>
        <taxon>Streptomycetaceae</taxon>
        <taxon>Streptacidiphilus</taxon>
    </lineage>
</organism>
<reference evidence="2 3" key="1">
    <citation type="submission" date="2024-09" db="EMBL/GenBank/DDBJ databases">
        <authorList>
            <person name="Lee S.D."/>
        </authorList>
    </citation>
    <scope>NUCLEOTIDE SEQUENCE [LARGE SCALE GENOMIC DNA]</scope>
    <source>
        <strain evidence="2 3">N8-3</strain>
    </source>
</reference>
<dbReference type="InterPro" id="IPR011037">
    <property type="entry name" value="Pyrv_Knase-like_insert_dom_sf"/>
</dbReference>
<dbReference type="Pfam" id="PF03473">
    <property type="entry name" value="MOSC"/>
    <property type="match status" value="1"/>
</dbReference>
<keyword evidence="3" id="KW-1185">Reference proteome</keyword>
<protein>
    <submittedName>
        <fullName evidence="2">MOSC domain-containing protein</fullName>
    </submittedName>
</protein>
<sequence length="284" mass="30393">MRLTDLRIHPVKSLAPVPLRSARVEPWGLAGDRRWMLVDAAGTMVSQRQDPRLGQLAATLPGPGLLELTAPTGESLTLAAPHGGPLLPVTLFGLPFEAVDAGDEAAAWFDKVLGAELRLVYQDRAERRQPMPTPTSLADGYPLLLTSTASLDALNALIAADHPDDPVRGAPVPMGRFRSNLVVDGSDAWAETGWLRIRVGAVEFRVDQQCGRCVMTTLDPDTGARRGPEPLRALARHRRFGDALAFGMQMTPVGPLGEVRVGDPVTVLESGPLPVPYGPGSRSE</sequence>
<dbReference type="SUPFAM" id="SSF50800">
    <property type="entry name" value="PK beta-barrel domain-like"/>
    <property type="match status" value="1"/>
</dbReference>
<comment type="caution">
    <text evidence="2">The sequence shown here is derived from an EMBL/GenBank/DDBJ whole genome shotgun (WGS) entry which is preliminary data.</text>
</comment>
<dbReference type="PANTHER" id="PTHR14237:SF19">
    <property type="entry name" value="MITOCHONDRIAL AMIDOXIME REDUCING COMPONENT 1"/>
    <property type="match status" value="1"/>
</dbReference>
<accession>A0ABV6W5D8</accession>
<dbReference type="SUPFAM" id="SSF141673">
    <property type="entry name" value="MOSC N-terminal domain-like"/>
    <property type="match status" value="1"/>
</dbReference>